<evidence type="ECO:0000256" key="14">
    <source>
        <dbReference type="ARBA" id="ARBA00025228"/>
    </source>
</evidence>
<dbReference type="PANTHER" id="PTHR34148">
    <property type="entry name" value="ADENOSYLCOBINAMIDE-GDP RIBAZOLETRANSFERASE"/>
    <property type="match status" value="1"/>
</dbReference>
<dbReference type="HAMAP" id="MF_00719">
    <property type="entry name" value="CobS"/>
    <property type="match status" value="1"/>
</dbReference>
<comment type="subcellular location">
    <subcellularLocation>
        <location evidence="2 19">Cell membrane</location>
        <topology evidence="2 19">Multi-pass membrane protein</topology>
    </subcellularLocation>
</comment>
<evidence type="ECO:0000256" key="9">
    <source>
        <dbReference type="ARBA" id="ARBA00022679"/>
    </source>
</evidence>
<comment type="cofactor">
    <cofactor evidence="1 19">
        <name>Mg(2+)</name>
        <dbReference type="ChEBI" id="CHEBI:18420"/>
    </cofactor>
</comment>
<feature type="transmembrane region" description="Helical" evidence="19">
    <location>
        <begin position="108"/>
        <end position="130"/>
    </location>
</feature>
<comment type="catalytic activity">
    <reaction evidence="18 19">
        <text>alpha-ribazole 5'-phosphate + adenosylcob(III)inamide-GDP = adenosylcob(III)alamin 5'-phosphate + GMP + H(+)</text>
        <dbReference type="Rhea" id="RHEA:23560"/>
        <dbReference type="ChEBI" id="CHEBI:15378"/>
        <dbReference type="ChEBI" id="CHEBI:57918"/>
        <dbReference type="ChEBI" id="CHEBI:58115"/>
        <dbReference type="ChEBI" id="CHEBI:60487"/>
        <dbReference type="ChEBI" id="CHEBI:60493"/>
        <dbReference type="EC" id="2.7.8.26"/>
    </reaction>
</comment>
<evidence type="ECO:0000256" key="5">
    <source>
        <dbReference type="ARBA" id="ARBA00013200"/>
    </source>
</evidence>
<dbReference type="Pfam" id="PF02654">
    <property type="entry name" value="CobS"/>
    <property type="match status" value="1"/>
</dbReference>
<accession>A0A1F7FL31</accession>
<dbReference type="EMBL" id="MFYX01000013">
    <property type="protein sequence ID" value="OGK07152.1"/>
    <property type="molecule type" value="Genomic_DNA"/>
</dbReference>
<feature type="transmembrane region" description="Helical" evidence="19">
    <location>
        <begin position="31"/>
        <end position="55"/>
    </location>
</feature>
<comment type="catalytic activity">
    <reaction evidence="17 19">
        <text>alpha-ribazole + adenosylcob(III)inamide-GDP = adenosylcob(III)alamin + GMP + H(+)</text>
        <dbReference type="Rhea" id="RHEA:16049"/>
        <dbReference type="ChEBI" id="CHEBI:10329"/>
        <dbReference type="ChEBI" id="CHEBI:15378"/>
        <dbReference type="ChEBI" id="CHEBI:18408"/>
        <dbReference type="ChEBI" id="CHEBI:58115"/>
        <dbReference type="ChEBI" id="CHEBI:60487"/>
        <dbReference type="EC" id="2.7.8.26"/>
    </reaction>
</comment>
<comment type="function">
    <text evidence="14 19">Joins adenosylcobinamide-GDP and alpha-ribazole to generate adenosylcobalamin (Ado-cobalamin). Also synthesizes adenosylcobalamin 5'-phosphate from adenosylcobinamide-GDP and alpha-ribazole 5'-phosphate.</text>
</comment>
<gene>
    <name evidence="19" type="primary">cobS</name>
    <name evidence="20" type="ORF">A2519_09385</name>
</gene>
<dbReference type="GO" id="GO:0009236">
    <property type="term" value="P:cobalamin biosynthetic process"/>
    <property type="evidence" value="ECO:0007669"/>
    <property type="project" value="UniProtKB-UniRule"/>
</dbReference>
<keyword evidence="7 19" id="KW-1003">Cell membrane</keyword>
<evidence type="ECO:0000256" key="2">
    <source>
        <dbReference type="ARBA" id="ARBA00004651"/>
    </source>
</evidence>
<keyword evidence="12 19" id="KW-1133">Transmembrane helix</keyword>
<name>A0A1F7FL31_UNCRA</name>
<comment type="pathway">
    <text evidence="3 19">Cofactor biosynthesis; adenosylcobalamin biosynthesis; adenosylcobalamin from cob(II)yrinate a,c-diamide: step 7/7.</text>
</comment>
<dbReference type="InterPro" id="IPR003805">
    <property type="entry name" value="CobS"/>
</dbReference>
<proteinExistence type="inferred from homology"/>
<comment type="caution">
    <text evidence="20">The sequence shown here is derived from an EMBL/GenBank/DDBJ whole genome shotgun (WGS) entry which is preliminary data.</text>
</comment>
<dbReference type="EC" id="2.7.8.26" evidence="5 19"/>
<keyword evidence="13 19" id="KW-0472">Membrane</keyword>
<evidence type="ECO:0000256" key="19">
    <source>
        <dbReference type="HAMAP-Rule" id="MF_00719"/>
    </source>
</evidence>
<evidence type="ECO:0000256" key="13">
    <source>
        <dbReference type="ARBA" id="ARBA00023136"/>
    </source>
</evidence>
<evidence type="ECO:0000256" key="11">
    <source>
        <dbReference type="ARBA" id="ARBA00022842"/>
    </source>
</evidence>
<evidence type="ECO:0000256" key="16">
    <source>
        <dbReference type="ARBA" id="ARBA00032853"/>
    </source>
</evidence>
<keyword evidence="10 19" id="KW-0812">Transmembrane</keyword>
<evidence type="ECO:0000256" key="8">
    <source>
        <dbReference type="ARBA" id="ARBA00022573"/>
    </source>
</evidence>
<dbReference type="GO" id="GO:0008818">
    <property type="term" value="F:cobalamin 5'-phosphate synthase activity"/>
    <property type="evidence" value="ECO:0007669"/>
    <property type="project" value="UniProtKB-UniRule"/>
</dbReference>
<evidence type="ECO:0000256" key="4">
    <source>
        <dbReference type="ARBA" id="ARBA00010561"/>
    </source>
</evidence>
<comment type="similarity">
    <text evidence="4 19">Belongs to the CobS family.</text>
</comment>
<dbReference type="GO" id="GO:0005886">
    <property type="term" value="C:plasma membrane"/>
    <property type="evidence" value="ECO:0007669"/>
    <property type="project" value="UniProtKB-SubCell"/>
</dbReference>
<evidence type="ECO:0000256" key="7">
    <source>
        <dbReference type="ARBA" id="ARBA00022475"/>
    </source>
</evidence>
<feature type="transmembrane region" description="Helical" evidence="19">
    <location>
        <begin position="176"/>
        <end position="209"/>
    </location>
</feature>
<dbReference type="GO" id="GO:0051073">
    <property type="term" value="F:adenosylcobinamide-GDP ribazoletransferase activity"/>
    <property type="evidence" value="ECO:0007669"/>
    <property type="project" value="UniProtKB-UniRule"/>
</dbReference>
<evidence type="ECO:0000256" key="18">
    <source>
        <dbReference type="ARBA" id="ARBA00049504"/>
    </source>
</evidence>
<feature type="transmembrane region" description="Helical" evidence="19">
    <location>
        <begin position="221"/>
        <end position="240"/>
    </location>
</feature>
<evidence type="ECO:0000256" key="3">
    <source>
        <dbReference type="ARBA" id="ARBA00004663"/>
    </source>
</evidence>
<dbReference type="PANTHER" id="PTHR34148:SF1">
    <property type="entry name" value="ADENOSYLCOBINAMIDE-GDP RIBAZOLETRANSFERASE"/>
    <property type="match status" value="1"/>
</dbReference>
<evidence type="ECO:0000313" key="21">
    <source>
        <dbReference type="Proteomes" id="UP000179243"/>
    </source>
</evidence>
<sequence length="244" mass="26223">MSSVLRAFFTAIAFCTIIPIPGFLQEKNRSLFMLYLPIAGLSIGTLVSLVAYASLLFAGPFVGAFLSLLFYCVLTGCLHLDGLADCADGFYGKKPRERVLEIMKDSRIGVMGGVAIGMALLGRFAVFSTLKVDSLINALPFCCMLSRSLPLVFPLVADYARQEGILACTPLPARLALFIAAFICAGTVCAFFPLPGAIALASGIGFIFYCRHKISGYTGDCMGAVIEISEIVFLIMFLIVERHG</sequence>
<protein>
    <recommendedName>
        <fullName evidence="6 19">Adenosylcobinamide-GDP ribazoletransferase</fullName>
        <ecNumber evidence="5 19">2.7.8.26</ecNumber>
    </recommendedName>
    <alternativeName>
        <fullName evidence="16 19">Cobalamin synthase</fullName>
    </alternativeName>
    <alternativeName>
        <fullName evidence="15 19">Cobalamin-5'-phosphate synthase</fullName>
    </alternativeName>
</protein>
<evidence type="ECO:0000256" key="1">
    <source>
        <dbReference type="ARBA" id="ARBA00001946"/>
    </source>
</evidence>
<evidence type="ECO:0000256" key="17">
    <source>
        <dbReference type="ARBA" id="ARBA00048623"/>
    </source>
</evidence>
<feature type="transmembrane region" description="Helical" evidence="19">
    <location>
        <begin position="61"/>
        <end position="87"/>
    </location>
</feature>
<dbReference type="UniPathway" id="UPA00148">
    <property type="reaction ID" value="UER00238"/>
</dbReference>
<dbReference type="AlphaFoldDB" id="A0A1F7FL31"/>
<evidence type="ECO:0000256" key="6">
    <source>
        <dbReference type="ARBA" id="ARBA00015850"/>
    </source>
</evidence>
<organism evidence="20 21">
    <name type="scientific">Candidatus Raymondbacteria bacterium RIFOXYD12_FULL_49_13</name>
    <dbReference type="NCBI Taxonomy" id="1817890"/>
    <lineage>
        <taxon>Bacteria</taxon>
        <taxon>Raymondiibacteriota</taxon>
    </lineage>
</organism>
<evidence type="ECO:0000313" key="20">
    <source>
        <dbReference type="EMBL" id="OGK07152.1"/>
    </source>
</evidence>
<keyword evidence="11 19" id="KW-0460">Magnesium</keyword>
<evidence type="ECO:0000256" key="10">
    <source>
        <dbReference type="ARBA" id="ARBA00022692"/>
    </source>
</evidence>
<dbReference type="Proteomes" id="UP000179243">
    <property type="component" value="Unassembled WGS sequence"/>
</dbReference>
<evidence type="ECO:0000256" key="15">
    <source>
        <dbReference type="ARBA" id="ARBA00032605"/>
    </source>
</evidence>
<evidence type="ECO:0000256" key="12">
    <source>
        <dbReference type="ARBA" id="ARBA00022989"/>
    </source>
</evidence>
<reference evidence="20 21" key="1">
    <citation type="journal article" date="2016" name="Nat. Commun.">
        <title>Thousands of microbial genomes shed light on interconnected biogeochemical processes in an aquifer system.</title>
        <authorList>
            <person name="Anantharaman K."/>
            <person name="Brown C.T."/>
            <person name="Hug L.A."/>
            <person name="Sharon I."/>
            <person name="Castelle C.J."/>
            <person name="Probst A.J."/>
            <person name="Thomas B.C."/>
            <person name="Singh A."/>
            <person name="Wilkins M.J."/>
            <person name="Karaoz U."/>
            <person name="Brodie E.L."/>
            <person name="Williams K.H."/>
            <person name="Hubbard S.S."/>
            <person name="Banfield J.F."/>
        </authorList>
    </citation>
    <scope>NUCLEOTIDE SEQUENCE [LARGE SCALE GENOMIC DNA]</scope>
</reference>
<keyword evidence="9 19" id="KW-0808">Transferase</keyword>
<keyword evidence="8 19" id="KW-0169">Cobalamin biosynthesis</keyword>
<feature type="transmembrane region" description="Helical" evidence="19">
    <location>
        <begin position="6"/>
        <end position="24"/>
    </location>
</feature>